<organism evidence="1 2">
    <name type="scientific">Brachionus plicatilis</name>
    <name type="common">Marine rotifer</name>
    <name type="synonym">Brachionus muelleri</name>
    <dbReference type="NCBI Taxonomy" id="10195"/>
    <lineage>
        <taxon>Eukaryota</taxon>
        <taxon>Metazoa</taxon>
        <taxon>Spiralia</taxon>
        <taxon>Gnathifera</taxon>
        <taxon>Rotifera</taxon>
        <taxon>Eurotatoria</taxon>
        <taxon>Monogononta</taxon>
        <taxon>Pseudotrocha</taxon>
        <taxon>Ploima</taxon>
        <taxon>Brachionidae</taxon>
        <taxon>Brachionus</taxon>
    </lineage>
</organism>
<dbReference type="EMBL" id="REGN01005524">
    <property type="protein sequence ID" value="RNA13040.1"/>
    <property type="molecule type" value="Genomic_DNA"/>
</dbReference>
<reference evidence="1 2" key="1">
    <citation type="journal article" date="2018" name="Sci. Rep.">
        <title>Genomic signatures of local adaptation to the degree of environmental predictability in rotifers.</title>
        <authorList>
            <person name="Franch-Gras L."/>
            <person name="Hahn C."/>
            <person name="Garcia-Roger E.M."/>
            <person name="Carmona M.J."/>
            <person name="Serra M."/>
            <person name="Gomez A."/>
        </authorList>
    </citation>
    <scope>NUCLEOTIDE SEQUENCE [LARGE SCALE GENOMIC DNA]</scope>
    <source>
        <strain evidence="1">HYR1</strain>
    </source>
</reference>
<evidence type="ECO:0000313" key="1">
    <source>
        <dbReference type="EMBL" id="RNA13040.1"/>
    </source>
</evidence>
<protein>
    <submittedName>
        <fullName evidence="1">Uncharacterized protein</fullName>
    </submittedName>
</protein>
<accession>A0A3M7QNY3</accession>
<comment type="caution">
    <text evidence="1">The sequence shown here is derived from an EMBL/GenBank/DDBJ whole genome shotgun (WGS) entry which is preliminary data.</text>
</comment>
<proteinExistence type="predicted"/>
<name>A0A3M7QNY3_BRAPC</name>
<gene>
    <name evidence="1" type="ORF">BpHYR1_018748</name>
</gene>
<dbReference type="Proteomes" id="UP000276133">
    <property type="component" value="Unassembled WGS sequence"/>
</dbReference>
<sequence length="100" mass="11694">MIYLSLILAILKKQQANLKLLVLLLMNRSKKSFGLNNETLVPYCQKYSMPLSDSEPIRLGFYINNFIPLLNEAEPCFEEVKNAFDLFLNYPKYLLFNKII</sequence>
<keyword evidence="2" id="KW-1185">Reference proteome</keyword>
<evidence type="ECO:0000313" key="2">
    <source>
        <dbReference type="Proteomes" id="UP000276133"/>
    </source>
</evidence>
<dbReference type="AlphaFoldDB" id="A0A3M7QNY3"/>